<protein>
    <recommendedName>
        <fullName evidence="4">Ribosomal protein L2</fullName>
    </recommendedName>
</protein>
<evidence type="ECO:0000313" key="2">
    <source>
        <dbReference type="EMBL" id="GIY55301.1"/>
    </source>
</evidence>
<feature type="compositionally biased region" description="Basic and acidic residues" evidence="1">
    <location>
        <begin position="50"/>
        <end position="60"/>
    </location>
</feature>
<sequence length="239" mass="26664">MTITLSKYGINHQITTLLQLPSALILNAHYLTNIKKINYRNLLARNIEKQEETPTLKRSDNSAPSPHSHRNPNMILLSPNPNSIPSLSNSRALAGKEMQSQNHSCRFFCVPLSSGHNCQGDVLGVHVLRPSNTDRERVDSRWGVGGRLFKTKGRQKKRGGGFGHSAQLWRLFGRRNLRGSKSPPFKGGRSNLGCGEGTSFSWTEHPLRDSLQSKGWIRKLSQVGKSFGREFQLHTGKGC</sequence>
<reference evidence="2 3" key="1">
    <citation type="submission" date="2021-06" db="EMBL/GenBank/DDBJ databases">
        <title>Caerostris darwini draft genome.</title>
        <authorList>
            <person name="Kono N."/>
            <person name="Arakawa K."/>
        </authorList>
    </citation>
    <scope>NUCLEOTIDE SEQUENCE [LARGE SCALE GENOMIC DNA]</scope>
</reference>
<evidence type="ECO:0000313" key="3">
    <source>
        <dbReference type="Proteomes" id="UP001054837"/>
    </source>
</evidence>
<evidence type="ECO:0008006" key="4">
    <source>
        <dbReference type="Google" id="ProtNLM"/>
    </source>
</evidence>
<dbReference type="EMBL" id="BPLQ01011075">
    <property type="protein sequence ID" value="GIY55301.1"/>
    <property type="molecule type" value="Genomic_DNA"/>
</dbReference>
<proteinExistence type="predicted"/>
<gene>
    <name evidence="2" type="ORF">CDAR_578821</name>
</gene>
<organism evidence="2 3">
    <name type="scientific">Caerostris darwini</name>
    <dbReference type="NCBI Taxonomy" id="1538125"/>
    <lineage>
        <taxon>Eukaryota</taxon>
        <taxon>Metazoa</taxon>
        <taxon>Ecdysozoa</taxon>
        <taxon>Arthropoda</taxon>
        <taxon>Chelicerata</taxon>
        <taxon>Arachnida</taxon>
        <taxon>Araneae</taxon>
        <taxon>Araneomorphae</taxon>
        <taxon>Entelegynae</taxon>
        <taxon>Araneoidea</taxon>
        <taxon>Araneidae</taxon>
        <taxon>Caerostris</taxon>
    </lineage>
</organism>
<accession>A0AAV4UBW8</accession>
<dbReference type="Proteomes" id="UP001054837">
    <property type="component" value="Unassembled WGS sequence"/>
</dbReference>
<name>A0AAV4UBW8_9ARAC</name>
<feature type="region of interest" description="Disordered" evidence="1">
    <location>
        <begin position="50"/>
        <end position="75"/>
    </location>
</feature>
<keyword evidence="3" id="KW-1185">Reference proteome</keyword>
<comment type="caution">
    <text evidence="2">The sequence shown here is derived from an EMBL/GenBank/DDBJ whole genome shotgun (WGS) entry which is preliminary data.</text>
</comment>
<evidence type="ECO:0000256" key="1">
    <source>
        <dbReference type="SAM" id="MobiDB-lite"/>
    </source>
</evidence>
<dbReference type="AlphaFoldDB" id="A0AAV4UBW8"/>